<feature type="domain" description="SpoVT-AbrB" evidence="1">
    <location>
        <begin position="8"/>
        <end position="53"/>
    </location>
</feature>
<dbReference type="InterPro" id="IPR037914">
    <property type="entry name" value="SpoVT-AbrB_sf"/>
</dbReference>
<dbReference type="InterPro" id="IPR013432">
    <property type="entry name" value="Doc_partner"/>
</dbReference>
<reference evidence="2 3" key="1">
    <citation type="submission" date="2013-09" db="EMBL/GenBank/DDBJ databases">
        <title>Whole genome shotgun sequence of Novosphingobium tardaugens NBRC 16725.</title>
        <authorList>
            <person name="Isaki S."/>
            <person name="Hosoyama A."/>
            <person name="Tsuchikane K."/>
            <person name="Katsumata H."/>
            <person name="Ando Y."/>
            <person name="Yamazaki S."/>
            <person name="Fujita N."/>
        </authorList>
    </citation>
    <scope>NUCLEOTIDE SEQUENCE [LARGE SCALE GENOMIC DNA]</scope>
    <source>
        <strain evidence="2 3">NBRC 16725</strain>
    </source>
</reference>
<name>U2ZZ04_9SPHN</name>
<accession>U2ZZ04</accession>
<dbReference type="AlphaFoldDB" id="U2ZZ04"/>
<dbReference type="Gene3D" id="2.10.260.10">
    <property type="match status" value="1"/>
</dbReference>
<dbReference type="SMART" id="SM00966">
    <property type="entry name" value="SpoVT_AbrB"/>
    <property type="match status" value="1"/>
</dbReference>
<dbReference type="OrthoDB" id="5459182at2"/>
<comment type="caution">
    <text evidence="2">The sequence shown here is derived from an EMBL/GenBank/DDBJ whole genome shotgun (WGS) entry which is preliminary data.</text>
</comment>
<dbReference type="Proteomes" id="UP000016568">
    <property type="component" value="Unassembled WGS sequence"/>
</dbReference>
<sequence>MNIPLKITKVGNSAGVILPKELLAHLGARVGETLSVVVTPRGIELSAADPDFDAQMAAAREVMTRRKRALHELAK</sequence>
<keyword evidence="3" id="KW-1185">Reference proteome</keyword>
<dbReference type="eggNOG" id="COG2336">
    <property type="taxonomic scope" value="Bacteria"/>
</dbReference>
<proteinExistence type="predicted"/>
<protein>
    <recommendedName>
        <fullName evidence="1">SpoVT-AbrB domain-containing protein</fullName>
    </recommendedName>
</protein>
<organism evidence="2 3">
    <name type="scientific">Caenibius tardaugens NBRC 16725</name>
    <dbReference type="NCBI Taxonomy" id="1219035"/>
    <lineage>
        <taxon>Bacteria</taxon>
        <taxon>Pseudomonadati</taxon>
        <taxon>Pseudomonadota</taxon>
        <taxon>Alphaproteobacteria</taxon>
        <taxon>Sphingomonadales</taxon>
        <taxon>Erythrobacteraceae</taxon>
        <taxon>Caenibius</taxon>
    </lineage>
</organism>
<dbReference type="RefSeq" id="WP_021691442.1">
    <property type="nucleotide sequence ID" value="NZ_BASZ01000010.1"/>
</dbReference>
<evidence type="ECO:0000313" key="3">
    <source>
        <dbReference type="Proteomes" id="UP000016568"/>
    </source>
</evidence>
<evidence type="ECO:0000259" key="1">
    <source>
        <dbReference type="SMART" id="SM00966"/>
    </source>
</evidence>
<dbReference type="GO" id="GO:0003677">
    <property type="term" value="F:DNA binding"/>
    <property type="evidence" value="ECO:0007669"/>
    <property type="project" value="InterPro"/>
</dbReference>
<gene>
    <name evidence="2" type="ORF">NT2_10_00690</name>
</gene>
<dbReference type="KEGG" id="ntd:EGO55_07315"/>
<dbReference type="SUPFAM" id="SSF89447">
    <property type="entry name" value="AbrB/MazE/MraZ-like"/>
    <property type="match status" value="1"/>
</dbReference>
<evidence type="ECO:0000313" key="2">
    <source>
        <dbReference type="EMBL" id="GAD50624.1"/>
    </source>
</evidence>
<dbReference type="EMBL" id="BASZ01000010">
    <property type="protein sequence ID" value="GAD50624.1"/>
    <property type="molecule type" value="Genomic_DNA"/>
</dbReference>
<dbReference type="NCBIfam" id="TIGR02609">
    <property type="entry name" value="doc_partner"/>
    <property type="match status" value="1"/>
</dbReference>
<dbReference type="InterPro" id="IPR007159">
    <property type="entry name" value="SpoVT-AbrB_dom"/>
</dbReference>
<dbReference type="Pfam" id="PF04014">
    <property type="entry name" value="MazE_antitoxin"/>
    <property type="match status" value="1"/>
</dbReference>